<organism evidence="3 4">
    <name type="scientific">Marinobacter profundi</name>
    <dbReference type="NCBI Taxonomy" id="2666256"/>
    <lineage>
        <taxon>Bacteria</taxon>
        <taxon>Pseudomonadati</taxon>
        <taxon>Pseudomonadota</taxon>
        <taxon>Gammaproteobacteria</taxon>
        <taxon>Pseudomonadales</taxon>
        <taxon>Marinobacteraceae</taxon>
        <taxon>Marinobacter</taxon>
    </lineage>
</organism>
<dbReference type="AlphaFoldDB" id="A0A2G1UQK8"/>
<dbReference type="GO" id="GO:0007165">
    <property type="term" value="P:signal transduction"/>
    <property type="evidence" value="ECO:0007669"/>
    <property type="project" value="TreeGrafter"/>
</dbReference>
<dbReference type="GO" id="GO:0008934">
    <property type="term" value="F:inositol monophosphate 1-phosphatase activity"/>
    <property type="evidence" value="ECO:0007669"/>
    <property type="project" value="TreeGrafter"/>
</dbReference>
<dbReference type="Proteomes" id="UP000231409">
    <property type="component" value="Unassembled WGS sequence"/>
</dbReference>
<comment type="similarity">
    <text evidence="1">Belongs to the inositol monophosphatase superfamily.</text>
</comment>
<sequence length="266" mass="29192">MQPAIKMALRVARQGSDYLKAHFERQEPSERDEAERRRQLDRVEQSLYDNFAEQLQKAYKDHVISPLNDADAGANDKTWHIFAVLGRENFLRGIPEFALALVQKKANRTENVLLVNPITGEEYSASRGHGAALNSRRIRTGTAAQKEKAAVASNLLDQARGSDDPLLWGEMAAVLAQQSGMFRTSGCVSLDIARVAAGQLDAAVIFRPQAEDMTVAVAVAQESGALTGDFSGNPSSGQSRQLVVANPKLFKELLKSLHPFRGRLPR</sequence>
<feature type="binding site" evidence="2">
    <location>
        <position position="212"/>
    </location>
    <ligand>
        <name>Mg(2+)</name>
        <dbReference type="ChEBI" id="CHEBI:18420"/>
        <label>1</label>
        <note>catalytic</note>
    </ligand>
</feature>
<dbReference type="Gene3D" id="3.30.540.10">
    <property type="entry name" value="Fructose-1,6-Bisphosphatase, subunit A, domain 1"/>
    <property type="match status" value="1"/>
</dbReference>
<dbReference type="Gene3D" id="3.40.190.80">
    <property type="match status" value="1"/>
</dbReference>
<reference evidence="3 4" key="1">
    <citation type="submission" date="2017-09" db="EMBL/GenBank/DDBJ databases">
        <title>The draft genome sequences of Marinobacter sp. PWS21.</title>
        <authorList>
            <person name="Cao J."/>
        </authorList>
    </citation>
    <scope>NUCLEOTIDE SEQUENCE [LARGE SCALE GENOMIC DNA]</scope>
    <source>
        <strain evidence="3 4">PWS21</strain>
    </source>
</reference>
<keyword evidence="2" id="KW-0460">Magnesium</keyword>
<protein>
    <submittedName>
        <fullName evidence="3">Inositol monophosphatase</fullName>
    </submittedName>
</protein>
<evidence type="ECO:0000313" key="3">
    <source>
        <dbReference type="EMBL" id="PHQ16784.1"/>
    </source>
</evidence>
<dbReference type="PANTHER" id="PTHR20854">
    <property type="entry name" value="INOSITOL MONOPHOSPHATASE"/>
    <property type="match status" value="1"/>
</dbReference>
<evidence type="ECO:0000256" key="1">
    <source>
        <dbReference type="ARBA" id="ARBA00009759"/>
    </source>
</evidence>
<gene>
    <name evidence="3" type="ORF">CLH61_02075</name>
</gene>
<evidence type="ECO:0000313" key="4">
    <source>
        <dbReference type="Proteomes" id="UP000231409"/>
    </source>
</evidence>
<dbReference type="RefSeq" id="WP_099613036.1">
    <property type="nucleotide sequence ID" value="NZ_KZ319367.1"/>
</dbReference>
<keyword evidence="4" id="KW-1185">Reference proteome</keyword>
<dbReference type="InterPro" id="IPR000760">
    <property type="entry name" value="Inositol_monophosphatase-like"/>
</dbReference>
<accession>A0A2G1UQK8</accession>
<dbReference type="PANTHER" id="PTHR20854:SF4">
    <property type="entry name" value="INOSITOL-1-MONOPHOSPHATASE-RELATED"/>
    <property type="match status" value="1"/>
</dbReference>
<dbReference type="GO" id="GO:0046872">
    <property type="term" value="F:metal ion binding"/>
    <property type="evidence" value="ECO:0007669"/>
    <property type="project" value="UniProtKB-KW"/>
</dbReference>
<dbReference type="Pfam" id="PF00459">
    <property type="entry name" value="Inositol_P"/>
    <property type="match status" value="1"/>
</dbReference>
<evidence type="ECO:0000256" key="2">
    <source>
        <dbReference type="PIRSR" id="PIRSR600760-2"/>
    </source>
</evidence>
<dbReference type="PRINTS" id="PR00377">
    <property type="entry name" value="IMPHPHTASES"/>
</dbReference>
<dbReference type="SUPFAM" id="SSF56655">
    <property type="entry name" value="Carbohydrate phosphatase"/>
    <property type="match status" value="1"/>
</dbReference>
<dbReference type="GO" id="GO:0006020">
    <property type="term" value="P:inositol metabolic process"/>
    <property type="evidence" value="ECO:0007669"/>
    <property type="project" value="TreeGrafter"/>
</dbReference>
<name>A0A2G1UQK8_9GAMM</name>
<dbReference type="EMBL" id="NTFH01000003">
    <property type="protein sequence ID" value="PHQ16784.1"/>
    <property type="molecule type" value="Genomic_DNA"/>
</dbReference>
<comment type="cofactor">
    <cofactor evidence="2">
        <name>Mg(2+)</name>
        <dbReference type="ChEBI" id="CHEBI:18420"/>
    </cofactor>
</comment>
<keyword evidence="2" id="KW-0479">Metal-binding</keyword>
<comment type="caution">
    <text evidence="3">The sequence shown here is derived from an EMBL/GenBank/DDBJ whole genome shotgun (WGS) entry which is preliminary data.</text>
</comment>
<proteinExistence type="inferred from homology"/>